<organism evidence="3">
    <name type="scientific">Culicoides sonorensis</name>
    <name type="common">Biting midge</name>
    <dbReference type="NCBI Taxonomy" id="179676"/>
    <lineage>
        <taxon>Eukaryota</taxon>
        <taxon>Metazoa</taxon>
        <taxon>Ecdysozoa</taxon>
        <taxon>Arthropoda</taxon>
        <taxon>Hexapoda</taxon>
        <taxon>Insecta</taxon>
        <taxon>Pterygota</taxon>
        <taxon>Neoptera</taxon>
        <taxon>Endopterygota</taxon>
        <taxon>Diptera</taxon>
        <taxon>Nematocera</taxon>
        <taxon>Chironomoidea</taxon>
        <taxon>Ceratopogonidae</taxon>
        <taxon>Ceratopogoninae</taxon>
        <taxon>Culicoides</taxon>
        <taxon>Monoculicoides</taxon>
    </lineage>
</organism>
<dbReference type="VEuPathDB" id="VectorBase:CSON006396"/>
<gene>
    <name evidence="3" type="primary">CSON006396</name>
</gene>
<name>A0A336MS74_CULSO</name>
<proteinExistence type="predicted"/>
<evidence type="ECO:0000313" key="2">
    <source>
        <dbReference type="EMBL" id="SSX13975.1"/>
    </source>
</evidence>
<evidence type="ECO:0000256" key="1">
    <source>
        <dbReference type="SAM" id="MobiDB-lite"/>
    </source>
</evidence>
<dbReference type="EMBL" id="UFQT01002407">
    <property type="protein sequence ID" value="SSX33394.1"/>
    <property type="molecule type" value="Genomic_DNA"/>
</dbReference>
<dbReference type="AlphaFoldDB" id="A0A336MS74"/>
<protein>
    <submittedName>
        <fullName evidence="3">CSON006396 protein</fullName>
    </submittedName>
</protein>
<dbReference type="EMBL" id="UFQS01002407">
    <property type="protein sequence ID" value="SSX13975.1"/>
    <property type="molecule type" value="Genomic_DNA"/>
</dbReference>
<feature type="region of interest" description="Disordered" evidence="1">
    <location>
        <begin position="154"/>
        <end position="177"/>
    </location>
</feature>
<reference evidence="2" key="1">
    <citation type="submission" date="2018-04" db="EMBL/GenBank/DDBJ databases">
        <authorList>
            <person name="Go L.Y."/>
            <person name="Mitchell J.A."/>
        </authorList>
    </citation>
    <scope>NUCLEOTIDE SEQUENCE</scope>
    <source>
        <tissue evidence="2">Whole organism</tissue>
    </source>
</reference>
<accession>A0A336MS74</accession>
<evidence type="ECO:0000313" key="3">
    <source>
        <dbReference type="EMBL" id="SSX33394.1"/>
    </source>
</evidence>
<feature type="compositionally biased region" description="Polar residues" evidence="1">
    <location>
        <begin position="156"/>
        <end position="169"/>
    </location>
</feature>
<reference evidence="3" key="2">
    <citation type="submission" date="2018-07" db="EMBL/GenBank/DDBJ databases">
        <authorList>
            <person name="Quirk P.G."/>
            <person name="Krulwich T.A."/>
        </authorList>
    </citation>
    <scope>NUCLEOTIDE SEQUENCE</scope>
</reference>
<sequence>MNIQRGKKGKRTLMIKMANENVPSIFHVYAQFSTNGKDKHGNGACLIKPSFNLLKHGWQNFKASQISEPVKFQGWENFKASQISEPVKFQGWQNFKASQISEPVKFQGWQNFKASQISEPVKFQSWQNFKATQISKPVKFQGWENFKANHIGQFSRKMSSAGTKKSTSNNRRKYAKD</sequence>